<dbReference type="InterPro" id="IPR014284">
    <property type="entry name" value="RNA_pol_sigma-70_dom"/>
</dbReference>
<evidence type="ECO:0000256" key="4">
    <source>
        <dbReference type="ARBA" id="ARBA00023163"/>
    </source>
</evidence>
<evidence type="ECO:0000313" key="7">
    <source>
        <dbReference type="EMBL" id="OGH58807.1"/>
    </source>
</evidence>
<dbReference type="Gene3D" id="1.10.1740.10">
    <property type="match status" value="1"/>
</dbReference>
<dbReference type="GO" id="GO:0006352">
    <property type="term" value="P:DNA-templated transcription initiation"/>
    <property type="evidence" value="ECO:0007669"/>
    <property type="project" value="InterPro"/>
</dbReference>
<dbReference type="InterPro" id="IPR007627">
    <property type="entry name" value="RNA_pol_sigma70_r2"/>
</dbReference>
<evidence type="ECO:0000256" key="2">
    <source>
        <dbReference type="ARBA" id="ARBA00023015"/>
    </source>
</evidence>
<evidence type="ECO:0008006" key="9">
    <source>
        <dbReference type="Google" id="ProtNLM"/>
    </source>
</evidence>
<evidence type="ECO:0000259" key="5">
    <source>
        <dbReference type="Pfam" id="PF04542"/>
    </source>
</evidence>
<comment type="similarity">
    <text evidence="1">Belongs to the sigma-70 factor family. ECF subfamily.</text>
</comment>
<dbReference type="InterPro" id="IPR013249">
    <property type="entry name" value="RNA_pol_sigma70_r4_t2"/>
</dbReference>
<protein>
    <recommendedName>
        <fullName evidence="9">RNA polymerase sigma factor</fullName>
    </recommendedName>
</protein>
<accession>A0A1F6LHC1</accession>
<dbReference type="NCBIfam" id="TIGR02937">
    <property type="entry name" value="sigma70-ECF"/>
    <property type="match status" value="1"/>
</dbReference>
<keyword evidence="4" id="KW-0804">Transcription</keyword>
<dbReference type="GO" id="GO:0003677">
    <property type="term" value="F:DNA binding"/>
    <property type="evidence" value="ECO:0007669"/>
    <property type="project" value="InterPro"/>
</dbReference>
<dbReference type="Pfam" id="PF04542">
    <property type="entry name" value="Sigma70_r2"/>
    <property type="match status" value="1"/>
</dbReference>
<dbReference type="SUPFAM" id="SSF88659">
    <property type="entry name" value="Sigma3 and sigma4 domains of RNA polymerase sigma factors"/>
    <property type="match status" value="1"/>
</dbReference>
<reference evidence="7 8" key="1">
    <citation type="journal article" date="2016" name="Nat. Commun.">
        <title>Thousands of microbial genomes shed light on interconnected biogeochemical processes in an aquifer system.</title>
        <authorList>
            <person name="Anantharaman K."/>
            <person name="Brown C.T."/>
            <person name="Hug L.A."/>
            <person name="Sharon I."/>
            <person name="Castelle C.J."/>
            <person name="Probst A.J."/>
            <person name="Thomas B.C."/>
            <person name="Singh A."/>
            <person name="Wilkins M.J."/>
            <person name="Karaoz U."/>
            <person name="Brodie E.L."/>
            <person name="Williams K.H."/>
            <person name="Hubbard S.S."/>
            <person name="Banfield J.F."/>
        </authorList>
    </citation>
    <scope>NUCLEOTIDE SEQUENCE [LARGE SCALE GENOMIC DNA]</scope>
</reference>
<dbReference type="AlphaFoldDB" id="A0A1F6LHC1"/>
<dbReference type="GO" id="GO:0016987">
    <property type="term" value="F:sigma factor activity"/>
    <property type="evidence" value="ECO:0007669"/>
    <property type="project" value="UniProtKB-KW"/>
</dbReference>
<name>A0A1F6LHC1_9BACT</name>
<evidence type="ECO:0000313" key="8">
    <source>
        <dbReference type="Proteomes" id="UP000177067"/>
    </source>
</evidence>
<dbReference type="InterPro" id="IPR013325">
    <property type="entry name" value="RNA_pol_sigma_r2"/>
</dbReference>
<dbReference type="Pfam" id="PF08281">
    <property type="entry name" value="Sigma70_r4_2"/>
    <property type="match status" value="1"/>
</dbReference>
<dbReference type="PANTHER" id="PTHR43133">
    <property type="entry name" value="RNA POLYMERASE ECF-TYPE SIGMA FACTO"/>
    <property type="match status" value="1"/>
</dbReference>
<proteinExistence type="inferred from homology"/>
<gene>
    <name evidence="7" type="ORF">A2725_03595</name>
</gene>
<dbReference type="InterPro" id="IPR039425">
    <property type="entry name" value="RNA_pol_sigma-70-like"/>
</dbReference>
<feature type="domain" description="RNA polymerase sigma factor 70 region 4 type 2" evidence="6">
    <location>
        <begin position="146"/>
        <end position="197"/>
    </location>
</feature>
<evidence type="ECO:0000256" key="1">
    <source>
        <dbReference type="ARBA" id="ARBA00010641"/>
    </source>
</evidence>
<dbReference type="Gene3D" id="1.10.10.10">
    <property type="entry name" value="Winged helix-like DNA-binding domain superfamily/Winged helix DNA-binding domain"/>
    <property type="match status" value="1"/>
</dbReference>
<comment type="caution">
    <text evidence="7">The sequence shown here is derived from an EMBL/GenBank/DDBJ whole genome shotgun (WGS) entry which is preliminary data.</text>
</comment>
<dbReference type="PANTHER" id="PTHR43133:SF46">
    <property type="entry name" value="RNA POLYMERASE SIGMA-70 FACTOR ECF SUBFAMILY"/>
    <property type="match status" value="1"/>
</dbReference>
<feature type="domain" description="RNA polymerase sigma-70 region 2" evidence="5">
    <location>
        <begin position="41"/>
        <end position="109"/>
    </location>
</feature>
<dbReference type="Proteomes" id="UP000177067">
    <property type="component" value="Unassembled WGS sequence"/>
</dbReference>
<dbReference type="InterPro" id="IPR013324">
    <property type="entry name" value="RNA_pol_sigma_r3/r4-like"/>
</dbReference>
<evidence type="ECO:0000259" key="6">
    <source>
        <dbReference type="Pfam" id="PF08281"/>
    </source>
</evidence>
<keyword evidence="3" id="KW-0731">Sigma factor</keyword>
<sequence length="203" mass="23789">MSNEKITYNPEKQINPSESEENITELIGQAKNGDKKAFTKLYNIYNRDLYAFIISKTHSPSKTEDILQSTWLKVWNKLDTFKDEVNFKSWLFSITYNTIMDTFRKEKRTKEKEYEEFKENIYPDTSTIPNNDQLFDNAIDEARIRDKINQAIETLTEREQAIIKGRVAGKSVAKLAQEEGIKSNTVASIIFRIKQKLRNIFEE</sequence>
<dbReference type="InterPro" id="IPR036388">
    <property type="entry name" value="WH-like_DNA-bd_sf"/>
</dbReference>
<dbReference type="SUPFAM" id="SSF88946">
    <property type="entry name" value="Sigma2 domain of RNA polymerase sigma factors"/>
    <property type="match status" value="1"/>
</dbReference>
<evidence type="ECO:0000256" key="3">
    <source>
        <dbReference type="ARBA" id="ARBA00023082"/>
    </source>
</evidence>
<dbReference type="CDD" id="cd06171">
    <property type="entry name" value="Sigma70_r4"/>
    <property type="match status" value="1"/>
</dbReference>
<organism evidence="7 8">
    <name type="scientific">Candidatus Magasanikbacteria bacterium RIFCSPHIGHO2_01_FULL_33_34</name>
    <dbReference type="NCBI Taxonomy" id="1798671"/>
    <lineage>
        <taxon>Bacteria</taxon>
        <taxon>Candidatus Magasanikiibacteriota</taxon>
    </lineage>
</organism>
<dbReference type="EMBL" id="MFPS01000008">
    <property type="protein sequence ID" value="OGH58807.1"/>
    <property type="molecule type" value="Genomic_DNA"/>
</dbReference>
<keyword evidence="2" id="KW-0805">Transcription regulation</keyword>